<dbReference type="Proteomes" id="UP000805193">
    <property type="component" value="Unassembled WGS sequence"/>
</dbReference>
<accession>A0AC60R150</accession>
<gene>
    <name evidence="1" type="ORF">HPB47_013204</name>
</gene>
<comment type="caution">
    <text evidence="1">The sequence shown here is derived from an EMBL/GenBank/DDBJ whole genome shotgun (WGS) entry which is preliminary data.</text>
</comment>
<sequence length="1125" mass="125999">RSARSSLVLRAARPFLWTGLPNRMESATTKPPRPQAGDDDETEEAGATHPGENFSLSDGTTPPKSDDPRHQQERKDQFSWTDVVSRRARKRQLQLEREKASAAEINNYTVADKMTAAGNRPTGNMEPTGDTRQGTGGSGVLCNQENRSRWKQTQALRQKRLPPLPVDDYKVLIRPRDGLNFSAWTTDKITQAIIAMAQLSAAEMAQATIRIRRDQNLVVVSTPNTESSTRVQQISALTLGTKQYEVTAYLAVPDNSCGGVISGVETQPTAEELTENLRATGINILYARMMGQTNTAVITFEGIRVPRFVFFSGGEYPCRPYQPRQQVCGVCLGLGHRTDVCPQPEQSRCTTRGAPGGAMEDHECTAHCVNCGGEHPATDPRCPARQRAPYNKEHVVRYLREKEQQRTPPSPPPPLPYNALASHHWPELPSYNRVNPDTTIPTNVEEKEYDRSGSGPPPGQPSHTKRNATPERNGHRRNPSDNANKAKTQSSTRSRSQQREREQQRPPDQQNQPEINTPKPGHKGANVSWAAWPPNPSHSPCPACLSSLQYIDTTIAERKHRQPPPPLKRPTAHATDTRTTEGSKQNTPANTQQRNAQSLQEFRTEIKEDIKEDFERFRRELIVEAKQLVKELGETLQKQPRDELHALITEVRQDLRQEIREVQHQIMQQILQQLPQLVLATISDPRRNSPQPEQKHLLQIDTHSERDHRETRRVHPYQRPALETTPASPSHSIPHTQQQSNHTSNRTPHCNQPKIPINTMDSSLNSSSSQTRIINNANATLVWQWNCRGYRRKRGSLTQFIATQEHKPDAVALQEVDCVPTLSGYIAFSQELTDVEDKPRVSTLVAKHIPVIVHTLSSPVPHVFLELLPQGRDDRGLFLLNVYSPPSRPRDVFDDLFRDAIHAARGKTDDLVMMGVFNATHPALVYAKATIKGRRLMDAIDVHRLTLLNEPDQPTRIGNSVSRDTCPDLTLARTHDECSWTKLGENLGSDHFTLETRVPVALSRRRGRPQQLVNWDAFRQIRTTTPTADHTISDGDALDQWVQRLQADVERATKKVYATDKAPIIDPHLLHLWEARRGHVIPGAGARAVHCGKFPSNAPRGYADAYGDGDADAAQAGNGRLRAAL</sequence>
<protein>
    <submittedName>
        <fullName evidence="1">Uncharacterized protein</fullName>
    </submittedName>
</protein>
<dbReference type="EMBL" id="JABSTQ010000117">
    <property type="protein sequence ID" value="KAG0445653.1"/>
    <property type="molecule type" value="Genomic_DNA"/>
</dbReference>
<proteinExistence type="predicted"/>
<evidence type="ECO:0000313" key="1">
    <source>
        <dbReference type="EMBL" id="KAG0445653.1"/>
    </source>
</evidence>
<name>A0AC60R150_IXOPE</name>
<feature type="non-terminal residue" evidence="1">
    <location>
        <position position="1"/>
    </location>
</feature>
<organism evidence="1 2">
    <name type="scientific">Ixodes persulcatus</name>
    <name type="common">Taiga tick</name>
    <dbReference type="NCBI Taxonomy" id="34615"/>
    <lineage>
        <taxon>Eukaryota</taxon>
        <taxon>Metazoa</taxon>
        <taxon>Ecdysozoa</taxon>
        <taxon>Arthropoda</taxon>
        <taxon>Chelicerata</taxon>
        <taxon>Arachnida</taxon>
        <taxon>Acari</taxon>
        <taxon>Parasitiformes</taxon>
        <taxon>Ixodida</taxon>
        <taxon>Ixodoidea</taxon>
        <taxon>Ixodidae</taxon>
        <taxon>Ixodinae</taxon>
        <taxon>Ixodes</taxon>
    </lineage>
</organism>
<keyword evidence="2" id="KW-1185">Reference proteome</keyword>
<reference evidence="1 2" key="1">
    <citation type="journal article" date="2020" name="Cell">
        <title>Large-Scale Comparative Analyses of Tick Genomes Elucidate Their Genetic Diversity and Vector Capacities.</title>
        <authorList>
            <consortium name="Tick Genome and Microbiome Consortium (TIGMIC)"/>
            <person name="Jia N."/>
            <person name="Wang J."/>
            <person name="Shi W."/>
            <person name="Du L."/>
            <person name="Sun Y."/>
            <person name="Zhan W."/>
            <person name="Jiang J.F."/>
            <person name="Wang Q."/>
            <person name="Zhang B."/>
            <person name="Ji P."/>
            <person name="Bell-Sakyi L."/>
            <person name="Cui X.M."/>
            <person name="Yuan T.T."/>
            <person name="Jiang B.G."/>
            <person name="Yang W.F."/>
            <person name="Lam T.T."/>
            <person name="Chang Q.C."/>
            <person name="Ding S.J."/>
            <person name="Wang X.J."/>
            <person name="Zhu J.G."/>
            <person name="Ruan X.D."/>
            <person name="Zhao L."/>
            <person name="Wei J.T."/>
            <person name="Ye R.Z."/>
            <person name="Que T.C."/>
            <person name="Du C.H."/>
            <person name="Zhou Y.H."/>
            <person name="Cheng J.X."/>
            <person name="Dai P.F."/>
            <person name="Guo W.B."/>
            <person name="Han X.H."/>
            <person name="Huang E.J."/>
            <person name="Li L.F."/>
            <person name="Wei W."/>
            <person name="Gao Y.C."/>
            <person name="Liu J.Z."/>
            <person name="Shao H.Z."/>
            <person name="Wang X."/>
            <person name="Wang C.C."/>
            <person name="Yang T.C."/>
            <person name="Huo Q.B."/>
            <person name="Li W."/>
            <person name="Chen H.Y."/>
            <person name="Chen S.E."/>
            <person name="Zhou L.G."/>
            <person name="Ni X.B."/>
            <person name="Tian J.H."/>
            <person name="Sheng Y."/>
            <person name="Liu T."/>
            <person name="Pan Y.S."/>
            <person name="Xia L.Y."/>
            <person name="Li J."/>
            <person name="Zhao F."/>
            <person name="Cao W.C."/>
        </authorList>
    </citation>
    <scope>NUCLEOTIDE SEQUENCE [LARGE SCALE GENOMIC DNA]</scope>
    <source>
        <strain evidence="1">Iper-2018</strain>
    </source>
</reference>
<evidence type="ECO:0000313" key="2">
    <source>
        <dbReference type="Proteomes" id="UP000805193"/>
    </source>
</evidence>